<gene>
    <name evidence="4" type="ORF">QQF64_000035</name>
</gene>
<dbReference type="PROSITE" id="PS50041">
    <property type="entry name" value="C_TYPE_LECTIN_2"/>
    <property type="match status" value="1"/>
</dbReference>
<feature type="non-terminal residue" evidence="4">
    <location>
        <position position="1"/>
    </location>
</feature>
<dbReference type="Gene3D" id="1.20.5.1000">
    <property type="entry name" value="arf6 gtpase in complex with a specific effector, jip4"/>
    <property type="match status" value="2"/>
</dbReference>
<comment type="caution">
    <text evidence="4">The sequence shown here is derived from an EMBL/GenBank/DDBJ whole genome shotgun (WGS) entry which is preliminary data.</text>
</comment>
<dbReference type="InterPro" id="IPR001304">
    <property type="entry name" value="C-type_lectin-like"/>
</dbReference>
<dbReference type="Pfam" id="PF00059">
    <property type="entry name" value="Lectin_C"/>
    <property type="match status" value="1"/>
</dbReference>
<reference evidence="4 5" key="1">
    <citation type="submission" date="2023-09" db="EMBL/GenBank/DDBJ databases">
        <authorList>
            <person name="Wang M."/>
        </authorList>
    </citation>
    <scope>NUCLEOTIDE SEQUENCE [LARGE SCALE GENOMIC DNA]</scope>
    <source>
        <strain evidence="4">GT-2023</strain>
        <tissue evidence="4">Liver</tissue>
    </source>
</reference>
<keyword evidence="2" id="KW-0812">Transmembrane</keyword>
<accession>A0ABR3NWR0</accession>
<keyword evidence="5" id="KW-1185">Reference proteome</keyword>
<keyword evidence="2" id="KW-1133">Transmembrane helix</keyword>
<dbReference type="Proteomes" id="UP001558613">
    <property type="component" value="Unassembled WGS sequence"/>
</dbReference>
<name>A0ABR3NWR0_9TELE</name>
<evidence type="ECO:0000313" key="5">
    <source>
        <dbReference type="Proteomes" id="UP001558613"/>
    </source>
</evidence>
<feature type="coiled-coil region" evidence="1">
    <location>
        <begin position="97"/>
        <end position="159"/>
    </location>
</feature>
<organism evidence="4 5">
    <name type="scientific">Cirrhinus molitorella</name>
    <name type="common">mud carp</name>
    <dbReference type="NCBI Taxonomy" id="172907"/>
    <lineage>
        <taxon>Eukaryota</taxon>
        <taxon>Metazoa</taxon>
        <taxon>Chordata</taxon>
        <taxon>Craniata</taxon>
        <taxon>Vertebrata</taxon>
        <taxon>Euteleostomi</taxon>
        <taxon>Actinopterygii</taxon>
        <taxon>Neopterygii</taxon>
        <taxon>Teleostei</taxon>
        <taxon>Ostariophysi</taxon>
        <taxon>Cypriniformes</taxon>
        <taxon>Cyprinidae</taxon>
        <taxon>Labeoninae</taxon>
        <taxon>Labeonini</taxon>
        <taxon>Cirrhinus</taxon>
    </lineage>
</organism>
<evidence type="ECO:0000259" key="3">
    <source>
        <dbReference type="PROSITE" id="PS50041"/>
    </source>
</evidence>
<dbReference type="InterPro" id="IPR016186">
    <property type="entry name" value="C-type_lectin-like/link_sf"/>
</dbReference>
<dbReference type="PANTHER" id="PTHR22802:SF471">
    <property type="entry name" value="CD209F ANTIGEN"/>
    <property type="match status" value="1"/>
</dbReference>
<feature type="coiled-coil region" evidence="1">
    <location>
        <begin position="270"/>
        <end position="318"/>
    </location>
</feature>
<dbReference type="SUPFAM" id="SSF56436">
    <property type="entry name" value="C-type lectin-like"/>
    <property type="match status" value="1"/>
</dbReference>
<protein>
    <recommendedName>
        <fullName evidence="3">C-type lectin domain-containing protein</fullName>
    </recommendedName>
</protein>
<dbReference type="Gene3D" id="3.10.100.10">
    <property type="entry name" value="Mannose-Binding Protein A, subunit A"/>
    <property type="match status" value="1"/>
</dbReference>
<evidence type="ECO:0000313" key="4">
    <source>
        <dbReference type="EMBL" id="KAL1281232.1"/>
    </source>
</evidence>
<sequence length="376" mass="42937">LGFEETVKRSSSSVKTYCSRQGIMGLEAIYENIECRDIENTTGPQTLSHNQDEGKDLKRRGSRCLVLIALSLGLICVLLLVFIILQHITITAERDLIKSYKNTAEDFNQTINSLQDNYTDLMTEKHQLQNNFSSCSHKNIKLESRVEDLTAEKDHEELKKEASKRGWFFISTELKSWSDSRQYCRDHGGDLVIINSEEKQRFISSFTVERVWIGLSDREQEGKMTWVDNSPLKQGFWLKGGSRCLVLITVSLGLICVLQLVFIIQQHITITAERDLIKSYKNTVEELKNNYTDLMTEKHQLQNKFSSLNQKNLELESNVTSLSGHMSFCSYGPVNNPPLQISSSLLYRGLILGPPPVPNKKVWSQQSWPSRVLLSL</sequence>
<dbReference type="EMBL" id="JAYMGO010000001">
    <property type="protein sequence ID" value="KAL1281232.1"/>
    <property type="molecule type" value="Genomic_DNA"/>
</dbReference>
<proteinExistence type="predicted"/>
<evidence type="ECO:0000256" key="2">
    <source>
        <dbReference type="SAM" id="Phobius"/>
    </source>
</evidence>
<feature type="domain" description="C-type lectin" evidence="3">
    <location>
        <begin position="168"/>
        <end position="247"/>
    </location>
</feature>
<dbReference type="SMART" id="SM00034">
    <property type="entry name" value="CLECT"/>
    <property type="match status" value="1"/>
</dbReference>
<feature type="transmembrane region" description="Helical" evidence="2">
    <location>
        <begin position="64"/>
        <end position="85"/>
    </location>
</feature>
<keyword evidence="2" id="KW-0472">Membrane</keyword>
<dbReference type="InterPro" id="IPR016187">
    <property type="entry name" value="CTDL_fold"/>
</dbReference>
<feature type="transmembrane region" description="Helical" evidence="2">
    <location>
        <begin position="245"/>
        <end position="264"/>
    </location>
</feature>
<evidence type="ECO:0000256" key="1">
    <source>
        <dbReference type="SAM" id="Coils"/>
    </source>
</evidence>
<dbReference type="PANTHER" id="PTHR22802">
    <property type="entry name" value="C-TYPE LECTIN SUPERFAMILY MEMBER"/>
    <property type="match status" value="1"/>
</dbReference>
<dbReference type="InterPro" id="IPR051004">
    <property type="entry name" value="DC-SIGN_domain-containing"/>
</dbReference>
<keyword evidence="1" id="KW-0175">Coiled coil</keyword>